<reference evidence="2" key="1">
    <citation type="journal article" date="2021" name="Nat. Commun.">
        <title>Genomic analyses provide insights into spinach domestication and the genetic basis of agronomic traits.</title>
        <authorList>
            <person name="Cai X."/>
            <person name="Sun X."/>
            <person name="Xu C."/>
            <person name="Sun H."/>
            <person name="Wang X."/>
            <person name="Ge C."/>
            <person name="Zhang Z."/>
            <person name="Wang Q."/>
            <person name="Fei Z."/>
            <person name="Jiao C."/>
            <person name="Wang Q."/>
        </authorList>
    </citation>
    <scope>NUCLEOTIDE SEQUENCE [LARGE SCALE GENOMIC DNA]</scope>
    <source>
        <strain evidence="2">cv. Varoflay</strain>
    </source>
</reference>
<dbReference type="PANTHER" id="PTHR31896:SF12">
    <property type="entry name" value="HXXXD-TYPE ACYL-TRANSFERASE FAMILY PROTEIN"/>
    <property type="match status" value="1"/>
</dbReference>
<evidence type="ECO:0000256" key="1">
    <source>
        <dbReference type="ARBA" id="ARBA00022679"/>
    </source>
</evidence>
<name>A0ABM3QJ46_SPIOL</name>
<protein>
    <submittedName>
        <fullName evidence="3">Uncharacterized acetyltransferase At3g50280-like</fullName>
    </submittedName>
</protein>
<accession>A0ABM3QJ46</accession>
<dbReference type="RefSeq" id="XP_056683388.1">
    <property type="nucleotide sequence ID" value="XM_056827410.1"/>
</dbReference>
<proteinExistence type="predicted"/>
<sequence>MMNSHGEISQVKLISQSFVKPKIQVESSNQPHYLGMIDLAFLSLDQMQKGLLFHTKPENIQAHLLDKLKNSLSHSLVHFYPLAGQLATQKFHDEHAIWVYVDCNKGPGARLIHASVNNLKVSDLISSVDVHPIVRSFFDLGEKAVNHDGHTRPLLSIQVTELLDGVFIGFTMNHSIGDGTSLWNFISTLSEILLHLDGNNIGANDEKFNVSISHKPVFKPFYPDGYGPILKLPFLEPNEFITRNVDQGPLRERIFHFSPTSMSKLKVKANKECGLAYNHISSFQALTAFIWISITHARNLELGQETDVGLVANLRPKINPSISGDYFGGFVKRAQGSCKVGELLGQGLGWASILVHEVVMGLDDKAIRAFFKRFVEAPFVVQPSTANLYYKPNSVLIGGSTRFDMYGSEFGLGKAVGVLAGYASKEDGKVTANPGRQGDGSVDLEVCLRPEIMSSLELDEEFMSFVSAV</sequence>
<evidence type="ECO:0000313" key="2">
    <source>
        <dbReference type="Proteomes" id="UP000813463"/>
    </source>
</evidence>
<evidence type="ECO:0000313" key="3">
    <source>
        <dbReference type="RefSeq" id="XP_056683388.1"/>
    </source>
</evidence>
<reference evidence="3" key="2">
    <citation type="submission" date="2025-08" db="UniProtKB">
        <authorList>
            <consortium name="RefSeq"/>
        </authorList>
    </citation>
    <scope>IDENTIFICATION</scope>
    <source>
        <tissue evidence="3">Leaf</tissue>
    </source>
</reference>
<dbReference type="Gene3D" id="3.30.559.10">
    <property type="entry name" value="Chloramphenicol acetyltransferase-like domain"/>
    <property type="match status" value="2"/>
</dbReference>
<keyword evidence="1" id="KW-0808">Transferase</keyword>
<organism evidence="2 3">
    <name type="scientific">Spinacia oleracea</name>
    <name type="common">Spinach</name>
    <dbReference type="NCBI Taxonomy" id="3562"/>
    <lineage>
        <taxon>Eukaryota</taxon>
        <taxon>Viridiplantae</taxon>
        <taxon>Streptophyta</taxon>
        <taxon>Embryophyta</taxon>
        <taxon>Tracheophyta</taxon>
        <taxon>Spermatophyta</taxon>
        <taxon>Magnoliopsida</taxon>
        <taxon>eudicotyledons</taxon>
        <taxon>Gunneridae</taxon>
        <taxon>Pentapetalae</taxon>
        <taxon>Caryophyllales</taxon>
        <taxon>Chenopodiaceae</taxon>
        <taxon>Chenopodioideae</taxon>
        <taxon>Anserineae</taxon>
        <taxon>Spinacia</taxon>
    </lineage>
</organism>
<dbReference type="Proteomes" id="UP000813463">
    <property type="component" value="Chromosome 4"/>
</dbReference>
<gene>
    <name evidence="3" type="primary">LOC130459064</name>
</gene>
<keyword evidence="2" id="KW-1185">Reference proteome</keyword>
<dbReference type="Pfam" id="PF02458">
    <property type="entry name" value="Transferase"/>
    <property type="match status" value="1"/>
</dbReference>
<dbReference type="PANTHER" id="PTHR31896">
    <property type="entry name" value="FAMILY REGULATORY PROTEIN, PUTATIVE (AFU_ORTHOLOGUE AFUA_3G14730)-RELATED"/>
    <property type="match status" value="1"/>
</dbReference>
<dbReference type="InterPro" id="IPR023213">
    <property type="entry name" value="CAT-like_dom_sf"/>
</dbReference>
<dbReference type="GeneID" id="130459064"/>
<dbReference type="InterPro" id="IPR051283">
    <property type="entry name" value="Sec_Metabolite_Acyltrans"/>
</dbReference>